<sequence>MSSSHSGTIGRKRVGSGSAIGSEFYYGSSISGSNPGGGGVGISSSNPGGEQQQLRRQRSAEWHSHRHGHGYGSSSEDEYQNTAQATAFDTQLLAQLLLQSQQLARVVSDDGIDGGGAKGRKRANV</sequence>
<organism evidence="2 3">
    <name type="scientific">Drosophila navojoa</name>
    <name type="common">Fruit fly</name>
    <dbReference type="NCBI Taxonomy" id="7232"/>
    <lineage>
        <taxon>Eukaryota</taxon>
        <taxon>Metazoa</taxon>
        <taxon>Ecdysozoa</taxon>
        <taxon>Arthropoda</taxon>
        <taxon>Hexapoda</taxon>
        <taxon>Insecta</taxon>
        <taxon>Pterygota</taxon>
        <taxon>Neoptera</taxon>
        <taxon>Endopterygota</taxon>
        <taxon>Diptera</taxon>
        <taxon>Brachycera</taxon>
        <taxon>Muscomorpha</taxon>
        <taxon>Ephydroidea</taxon>
        <taxon>Drosophilidae</taxon>
        <taxon>Drosophila</taxon>
    </lineage>
</organism>
<keyword evidence="3" id="KW-1185">Reference proteome</keyword>
<protein>
    <submittedName>
        <fullName evidence="2">Uncharacterized protein</fullName>
    </submittedName>
</protein>
<evidence type="ECO:0000256" key="1">
    <source>
        <dbReference type="SAM" id="MobiDB-lite"/>
    </source>
</evidence>
<comment type="caution">
    <text evidence="2">The sequence shown here is derived from an EMBL/GenBank/DDBJ whole genome shotgun (WGS) entry which is preliminary data.</text>
</comment>
<evidence type="ECO:0000313" key="2">
    <source>
        <dbReference type="EMBL" id="TDG39872.1"/>
    </source>
</evidence>
<proteinExistence type="predicted"/>
<dbReference type="EMBL" id="LSRL02000777">
    <property type="protein sequence ID" value="TDG39872.1"/>
    <property type="molecule type" value="Genomic_DNA"/>
</dbReference>
<dbReference type="AlphaFoldDB" id="A0A484AV04"/>
<dbReference type="Proteomes" id="UP000295192">
    <property type="component" value="Unassembled WGS sequence"/>
</dbReference>
<evidence type="ECO:0000313" key="3">
    <source>
        <dbReference type="Proteomes" id="UP000295192"/>
    </source>
</evidence>
<reference evidence="2 3" key="1">
    <citation type="journal article" date="2019" name="J. Hered.">
        <title>An Improved Genome Assembly for Drosophila navojoa, the Basal Species in the mojavensis Cluster.</title>
        <authorList>
            <person name="Vanderlinde T."/>
            <person name="Dupim E.G."/>
            <person name="Nazario-Yepiz N.O."/>
            <person name="Carvalho A.B."/>
        </authorList>
    </citation>
    <scope>NUCLEOTIDE SEQUENCE [LARGE SCALE GENOMIC DNA]</scope>
    <source>
        <strain evidence="2">Navoj_Jal97</strain>
        <tissue evidence="2">Whole organism</tissue>
    </source>
</reference>
<gene>
    <name evidence="2" type="ORF">AWZ03_013707</name>
</gene>
<feature type="region of interest" description="Disordered" evidence="1">
    <location>
        <begin position="35"/>
        <end position="82"/>
    </location>
</feature>
<dbReference type="OMA" id="ASKYHTH"/>
<accession>A0A484AV04</accession>
<name>A0A484AV04_DRONA</name>